<organism evidence="11 12">
    <name type="scientific">Dispira parvispora</name>
    <dbReference type="NCBI Taxonomy" id="1520584"/>
    <lineage>
        <taxon>Eukaryota</taxon>
        <taxon>Fungi</taxon>
        <taxon>Fungi incertae sedis</taxon>
        <taxon>Zoopagomycota</taxon>
        <taxon>Kickxellomycotina</taxon>
        <taxon>Dimargaritomycetes</taxon>
        <taxon>Dimargaritales</taxon>
        <taxon>Dimargaritaceae</taxon>
        <taxon>Dispira</taxon>
    </lineage>
</organism>
<feature type="domain" description="GOLD" evidence="10">
    <location>
        <begin position="34"/>
        <end position="130"/>
    </location>
</feature>
<dbReference type="InterPro" id="IPR015720">
    <property type="entry name" value="Emp24-like"/>
</dbReference>
<evidence type="ECO:0000256" key="3">
    <source>
        <dbReference type="ARBA" id="ARBA00022692"/>
    </source>
</evidence>
<evidence type="ECO:0000256" key="6">
    <source>
        <dbReference type="ARBA" id="ARBA00023136"/>
    </source>
</evidence>
<reference evidence="11" key="1">
    <citation type="submission" date="2022-07" db="EMBL/GenBank/DDBJ databases">
        <title>Phylogenomic reconstructions and comparative analyses of Kickxellomycotina fungi.</title>
        <authorList>
            <person name="Reynolds N.K."/>
            <person name="Stajich J.E."/>
            <person name="Barry K."/>
            <person name="Grigoriev I.V."/>
            <person name="Crous P."/>
            <person name="Smith M.E."/>
        </authorList>
    </citation>
    <scope>NUCLEOTIDE SEQUENCE</scope>
    <source>
        <strain evidence="11">RSA 1196</strain>
    </source>
</reference>
<keyword evidence="6 8" id="KW-0472">Membrane</keyword>
<comment type="caution">
    <text evidence="11">The sequence shown here is derived from an EMBL/GenBank/DDBJ whole genome shotgun (WGS) entry which is preliminary data.</text>
</comment>
<proteinExistence type="inferred from homology"/>
<dbReference type="InterPro" id="IPR009038">
    <property type="entry name" value="GOLD_dom"/>
</dbReference>
<comment type="subcellular location">
    <subcellularLocation>
        <location evidence="1 7">Membrane</location>
        <topology evidence="1 7">Single-pass type I membrane protein</topology>
    </subcellularLocation>
</comment>
<protein>
    <submittedName>
        <fullName evidence="11">Emp24p/erv25p- protein</fullName>
    </submittedName>
</protein>
<evidence type="ECO:0000256" key="4">
    <source>
        <dbReference type="ARBA" id="ARBA00022729"/>
    </source>
</evidence>
<accession>A0A9W8B1I1</accession>
<dbReference type="PANTHER" id="PTHR22811">
    <property type="entry name" value="TRANSMEMBRANE EMP24 DOMAIN-CONTAINING PROTEIN"/>
    <property type="match status" value="1"/>
</dbReference>
<evidence type="ECO:0000256" key="1">
    <source>
        <dbReference type="ARBA" id="ARBA00004479"/>
    </source>
</evidence>
<keyword evidence="4 9" id="KW-0732">Signal</keyword>
<evidence type="ECO:0000256" key="5">
    <source>
        <dbReference type="ARBA" id="ARBA00022989"/>
    </source>
</evidence>
<dbReference type="OrthoDB" id="3427at2759"/>
<dbReference type="GO" id="GO:0016020">
    <property type="term" value="C:membrane"/>
    <property type="evidence" value="ECO:0007669"/>
    <property type="project" value="UniProtKB-SubCell"/>
</dbReference>
<keyword evidence="3 7" id="KW-0812">Transmembrane</keyword>
<dbReference type="PROSITE" id="PS50866">
    <property type="entry name" value="GOLD"/>
    <property type="match status" value="1"/>
</dbReference>
<dbReference type="AlphaFoldDB" id="A0A9W8B1I1"/>
<dbReference type="Proteomes" id="UP001150925">
    <property type="component" value="Unassembled WGS sequence"/>
</dbReference>
<gene>
    <name evidence="11" type="primary">ERP1</name>
    <name evidence="11" type="ORF">IWQ62_000091</name>
</gene>
<feature type="signal peptide" evidence="9">
    <location>
        <begin position="1"/>
        <end position="24"/>
    </location>
</feature>
<evidence type="ECO:0000256" key="9">
    <source>
        <dbReference type="SAM" id="SignalP"/>
    </source>
</evidence>
<sequence length="217" mass="24858">MKSSWVLTSCVVGVALLLVNPAQSLHFYLQNKVPQCFVEDLPMHTTVSGHYTTKEWIEQEKRLIVNPSIGIQVSVDERPTNKRVVNQKADSDGKFTFTTAIQGEHYICLQSNSSNWFNPNTVQVQLDITFGQVETDDASVKKLDALSQKANSINARTQTLLTELGQQRELESEFRDLSERVNSRVVWYIFFQMVVLVLVCLWQVRSLKTFFEKKKLV</sequence>
<dbReference type="SMART" id="SM01190">
    <property type="entry name" value="EMP24_GP25L"/>
    <property type="match status" value="1"/>
</dbReference>
<dbReference type="Pfam" id="PF01105">
    <property type="entry name" value="EMP24_GP25L"/>
    <property type="match status" value="1"/>
</dbReference>
<evidence type="ECO:0000313" key="11">
    <source>
        <dbReference type="EMBL" id="KAJ1970262.1"/>
    </source>
</evidence>
<keyword evidence="5 8" id="KW-1133">Transmembrane helix</keyword>
<dbReference type="EMBL" id="JANBPY010000002">
    <property type="protein sequence ID" value="KAJ1970262.1"/>
    <property type="molecule type" value="Genomic_DNA"/>
</dbReference>
<evidence type="ECO:0000256" key="2">
    <source>
        <dbReference type="ARBA" id="ARBA00007104"/>
    </source>
</evidence>
<evidence type="ECO:0000256" key="7">
    <source>
        <dbReference type="RuleBase" id="RU003827"/>
    </source>
</evidence>
<name>A0A9W8B1I1_9FUNG</name>
<feature type="transmembrane region" description="Helical" evidence="8">
    <location>
        <begin position="185"/>
        <end position="204"/>
    </location>
</feature>
<feature type="chain" id="PRO_5040806036" evidence="9">
    <location>
        <begin position="25"/>
        <end position="217"/>
    </location>
</feature>
<evidence type="ECO:0000259" key="10">
    <source>
        <dbReference type="PROSITE" id="PS50866"/>
    </source>
</evidence>
<comment type="similarity">
    <text evidence="2 7">Belongs to the EMP24/GP25L family.</text>
</comment>
<evidence type="ECO:0000256" key="8">
    <source>
        <dbReference type="SAM" id="Phobius"/>
    </source>
</evidence>
<evidence type="ECO:0000313" key="12">
    <source>
        <dbReference type="Proteomes" id="UP001150925"/>
    </source>
</evidence>
<keyword evidence="12" id="KW-1185">Reference proteome</keyword>